<dbReference type="PANTHER" id="PTHR43818">
    <property type="entry name" value="BCDNA.GH03377"/>
    <property type="match status" value="1"/>
</dbReference>
<gene>
    <name evidence="3" type="ORF">SAMN05444167_4011</name>
</gene>
<dbReference type="InterPro" id="IPR050463">
    <property type="entry name" value="Gfo/Idh/MocA_oxidrdct_glycsds"/>
</dbReference>
<reference evidence="3 4" key="1">
    <citation type="submission" date="2016-10" db="EMBL/GenBank/DDBJ databases">
        <authorList>
            <person name="de Groot N.N."/>
        </authorList>
    </citation>
    <scope>NUCLEOTIDE SEQUENCE [LARGE SCALE GENOMIC DNA]</scope>
    <source>
        <strain evidence="3 4">GAS232</strain>
    </source>
</reference>
<dbReference type="Gene3D" id="3.30.360.10">
    <property type="entry name" value="Dihydrodipicolinate Reductase, domain 2"/>
    <property type="match status" value="1"/>
</dbReference>
<dbReference type="Proteomes" id="UP000182427">
    <property type="component" value="Chromosome I"/>
</dbReference>
<dbReference type="InterPro" id="IPR055170">
    <property type="entry name" value="GFO_IDH_MocA-like_dom"/>
</dbReference>
<dbReference type="InterPro" id="IPR000683">
    <property type="entry name" value="Gfo/Idh/MocA-like_OxRdtase_N"/>
</dbReference>
<dbReference type="SUPFAM" id="SSF55347">
    <property type="entry name" value="Glyceraldehyde-3-phosphate dehydrogenase-like, C-terminal domain"/>
    <property type="match status" value="1"/>
</dbReference>
<keyword evidence="4" id="KW-1185">Reference proteome</keyword>
<name>A0A1G7QUV0_9BACT</name>
<dbReference type="Pfam" id="PF01408">
    <property type="entry name" value="GFO_IDH_MocA"/>
    <property type="match status" value="1"/>
</dbReference>
<feature type="domain" description="GFO/IDH/MocA-like oxidoreductase" evidence="2">
    <location>
        <begin position="229"/>
        <end position="327"/>
    </location>
</feature>
<dbReference type="EMBL" id="LT629690">
    <property type="protein sequence ID" value="SDG02275.1"/>
    <property type="molecule type" value="Genomic_DNA"/>
</dbReference>
<protein>
    <submittedName>
        <fullName evidence="3">Predicted dehydrogenase</fullName>
    </submittedName>
</protein>
<evidence type="ECO:0000313" key="4">
    <source>
        <dbReference type="Proteomes" id="UP000182427"/>
    </source>
</evidence>
<evidence type="ECO:0000259" key="1">
    <source>
        <dbReference type="Pfam" id="PF01408"/>
    </source>
</evidence>
<dbReference type="PANTHER" id="PTHR43818:SF5">
    <property type="entry name" value="OXIDOREDUCTASE FAMILY PROTEIN"/>
    <property type="match status" value="1"/>
</dbReference>
<dbReference type="SUPFAM" id="SSF51735">
    <property type="entry name" value="NAD(P)-binding Rossmann-fold domains"/>
    <property type="match status" value="1"/>
</dbReference>
<proteinExistence type="predicted"/>
<dbReference type="RefSeq" id="WP_083346709.1">
    <property type="nucleotide sequence ID" value="NZ_LT629690.1"/>
</dbReference>
<dbReference type="InterPro" id="IPR036291">
    <property type="entry name" value="NAD(P)-bd_dom_sf"/>
</dbReference>
<dbReference type="GO" id="GO:0000166">
    <property type="term" value="F:nucleotide binding"/>
    <property type="evidence" value="ECO:0007669"/>
    <property type="project" value="InterPro"/>
</dbReference>
<accession>A0A1G7QUV0</accession>
<dbReference type="AlphaFoldDB" id="A0A1G7QUV0"/>
<evidence type="ECO:0000259" key="2">
    <source>
        <dbReference type="Pfam" id="PF22725"/>
    </source>
</evidence>
<dbReference type="Gene3D" id="3.40.50.720">
    <property type="entry name" value="NAD(P)-binding Rossmann-like Domain"/>
    <property type="match status" value="1"/>
</dbReference>
<dbReference type="Pfam" id="PF22725">
    <property type="entry name" value="GFO_IDH_MocA_C3"/>
    <property type="match status" value="1"/>
</dbReference>
<evidence type="ECO:0000313" key="3">
    <source>
        <dbReference type="EMBL" id="SDG02275.1"/>
    </source>
</evidence>
<feature type="domain" description="Gfo/Idh/MocA-like oxidoreductase N-terminal" evidence="1">
    <location>
        <begin position="37"/>
        <end position="161"/>
    </location>
</feature>
<dbReference type="OrthoDB" id="9792935at2"/>
<sequence length="443" mass="49847">MLTRREFSRNAAATAAGLAFTTTANSYARILGSNDRVNVAVIGLNSRAYAHLSSLKANQSAVNITHVVDVDSKILAKYAAATEKDFGVAPKADKDFRKTLEQKDVDAITIATPDHWHTPLAIYGLKAGKHVYVEKPCSQNLHETELLIAAQKKYGKVVVMGNQQHSSDYTRDMVQQVQAGNLIGRAYYAKTWYTNERKSIGVGKPIPVPANLDWDLWQGPAPRQAYKDNIHPYNWHWFHVWGTGEALNNGTHELDVARWFLDVKYPQRVSVSGGRYHFKDDWEFYDTLNASFEYDNKLIEWECLCCNHLKYWGRDRGTAVVGTEGTVIIDRDGYEIHDLKGKTVKEWKVPKAGTTSSMDTVGRDGMTDVHFKNWLDCIKDSSTKQDQPIEDAARSVGTLLMANVAYDLKKELKVDPATGQFVNDPAATAKRKRTYEKGWEPTV</sequence>
<organism evidence="3 4">
    <name type="scientific">Terriglobus roseus</name>
    <dbReference type="NCBI Taxonomy" id="392734"/>
    <lineage>
        <taxon>Bacteria</taxon>
        <taxon>Pseudomonadati</taxon>
        <taxon>Acidobacteriota</taxon>
        <taxon>Terriglobia</taxon>
        <taxon>Terriglobales</taxon>
        <taxon>Acidobacteriaceae</taxon>
        <taxon>Terriglobus</taxon>
    </lineage>
</organism>